<dbReference type="SUPFAM" id="SSF56112">
    <property type="entry name" value="Protein kinase-like (PK-like)"/>
    <property type="match status" value="1"/>
</dbReference>
<feature type="domain" description="Protein kinase" evidence="1">
    <location>
        <begin position="9"/>
        <end position="99"/>
    </location>
</feature>
<proteinExistence type="predicted"/>
<keyword evidence="3" id="KW-1185">Reference proteome</keyword>
<dbReference type="GO" id="GO:0005524">
    <property type="term" value="F:ATP binding"/>
    <property type="evidence" value="ECO:0007669"/>
    <property type="project" value="InterPro"/>
</dbReference>
<dbReference type="GO" id="GO:0004672">
    <property type="term" value="F:protein kinase activity"/>
    <property type="evidence" value="ECO:0007669"/>
    <property type="project" value="InterPro"/>
</dbReference>
<accession>A0A015IY53</accession>
<gene>
    <name evidence="2" type="ORF">RirG_190080</name>
</gene>
<sequence>MNWIPYSQFKDVKEMTKGGYGIIHKATWLSNNETVILERFENSINGSNHFLNELKSYQRCFDESLRAHIIKIYGFTRDPESEDYILVIKYASEGLTKEL</sequence>
<dbReference type="HOGENOM" id="CLU_000288_7_34_1"/>
<dbReference type="Gene3D" id="1.10.510.10">
    <property type="entry name" value="Transferase(Phosphotransferase) domain 1"/>
    <property type="match status" value="1"/>
</dbReference>
<dbReference type="EMBL" id="JEMT01026500">
    <property type="protein sequence ID" value="EXX59325.1"/>
    <property type="molecule type" value="Genomic_DNA"/>
</dbReference>
<protein>
    <recommendedName>
        <fullName evidence="1">Protein kinase domain-containing protein</fullName>
    </recommendedName>
</protein>
<dbReference type="PROSITE" id="PS50011">
    <property type="entry name" value="PROTEIN_KINASE_DOM"/>
    <property type="match status" value="1"/>
</dbReference>
<evidence type="ECO:0000259" key="1">
    <source>
        <dbReference type="PROSITE" id="PS50011"/>
    </source>
</evidence>
<dbReference type="InterPro" id="IPR000719">
    <property type="entry name" value="Prot_kinase_dom"/>
</dbReference>
<reference evidence="2 3" key="1">
    <citation type="submission" date="2014-02" db="EMBL/GenBank/DDBJ databases">
        <title>Single nucleus genome sequencing reveals high similarity among nuclei of an endomycorrhizal fungus.</title>
        <authorList>
            <person name="Lin K."/>
            <person name="Geurts R."/>
            <person name="Zhang Z."/>
            <person name="Limpens E."/>
            <person name="Saunders D.G."/>
            <person name="Mu D."/>
            <person name="Pang E."/>
            <person name="Cao H."/>
            <person name="Cha H."/>
            <person name="Lin T."/>
            <person name="Zhou Q."/>
            <person name="Shang Y."/>
            <person name="Li Y."/>
            <person name="Ivanov S."/>
            <person name="Sharma T."/>
            <person name="Velzen R.V."/>
            <person name="Ruijter N.D."/>
            <person name="Aanen D.K."/>
            <person name="Win J."/>
            <person name="Kamoun S."/>
            <person name="Bisseling T."/>
            <person name="Huang S."/>
        </authorList>
    </citation>
    <scope>NUCLEOTIDE SEQUENCE [LARGE SCALE GENOMIC DNA]</scope>
    <source>
        <strain evidence="3">DAOM197198w</strain>
    </source>
</reference>
<evidence type="ECO:0000313" key="2">
    <source>
        <dbReference type="EMBL" id="EXX59325.1"/>
    </source>
</evidence>
<dbReference type="Proteomes" id="UP000022910">
    <property type="component" value="Unassembled WGS sequence"/>
</dbReference>
<dbReference type="InterPro" id="IPR011009">
    <property type="entry name" value="Kinase-like_dom_sf"/>
</dbReference>
<comment type="caution">
    <text evidence="2">The sequence shown here is derived from an EMBL/GenBank/DDBJ whole genome shotgun (WGS) entry which is preliminary data.</text>
</comment>
<name>A0A015IY53_RHIIW</name>
<organism evidence="2 3">
    <name type="scientific">Rhizophagus irregularis (strain DAOM 197198w)</name>
    <name type="common">Glomus intraradices</name>
    <dbReference type="NCBI Taxonomy" id="1432141"/>
    <lineage>
        <taxon>Eukaryota</taxon>
        <taxon>Fungi</taxon>
        <taxon>Fungi incertae sedis</taxon>
        <taxon>Mucoromycota</taxon>
        <taxon>Glomeromycotina</taxon>
        <taxon>Glomeromycetes</taxon>
        <taxon>Glomerales</taxon>
        <taxon>Glomeraceae</taxon>
        <taxon>Rhizophagus</taxon>
    </lineage>
</organism>
<evidence type="ECO:0000313" key="3">
    <source>
        <dbReference type="Proteomes" id="UP000022910"/>
    </source>
</evidence>
<dbReference type="AlphaFoldDB" id="A0A015IY53"/>